<accession>A0A919REK9</accession>
<protein>
    <recommendedName>
        <fullName evidence="4">Collagen triple helix repeat-containing protein</fullName>
    </recommendedName>
</protein>
<dbReference type="EMBL" id="BOOW01000013">
    <property type="protein sequence ID" value="GII91977.1"/>
    <property type="molecule type" value="Genomic_DNA"/>
</dbReference>
<sequence>MGPAGPAGPAGETGPAGATGPAGPTGAAGPAGPIVTGTLFGVHNFEAIARNGLVQIRDERTTPAWHSFGTLLGIPPNVVSVALAGTQGSGLRITVAEVGGGVYFSDCTVEPTPGTGANPAWPNNCTTFTNISPP</sequence>
<comment type="caution">
    <text evidence="2">The sequence shown here is derived from an EMBL/GenBank/DDBJ whole genome shotgun (WGS) entry which is preliminary data.</text>
</comment>
<keyword evidence="3" id="KW-1185">Reference proteome</keyword>
<gene>
    <name evidence="2" type="ORF">Ssi02_22080</name>
</gene>
<dbReference type="Proteomes" id="UP000606172">
    <property type="component" value="Unassembled WGS sequence"/>
</dbReference>
<evidence type="ECO:0000313" key="2">
    <source>
        <dbReference type="EMBL" id="GII91977.1"/>
    </source>
</evidence>
<proteinExistence type="predicted"/>
<evidence type="ECO:0000313" key="3">
    <source>
        <dbReference type="Proteomes" id="UP000606172"/>
    </source>
</evidence>
<evidence type="ECO:0008006" key="4">
    <source>
        <dbReference type="Google" id="ProtNLM"/>
    </source>
</evidence>
<reference evidence="2" key="1">
    <citation type="submission" date="2021-01" db="EMBL/GenBank/DDBJ databases">
        <title>Whole genome shotgun sequence of Sinosporangium siamense NBRC 109515.</title>
        <authorList>
            <person name="Komaki H."/>
            <person name="Tamura T."/>
        </authorList>
    </citation>
    <scope>NUCLEOTIDE SEQUENCE</scope>
    <source>
        <strain evidence="2">NBRC 109515</strain>
    </source>
</reference>
<feature type="region of interest" description="Disordered" evidence="1">
    <location>
        <begin position="1"/>
        <end position="30"/>
    </location>
</feature>
<dbReference type="AlphaFoldDB" id="A0A919REK9"/>
<evidence type="ECO:0000256" key="1">
    <source>
        <dbReference type="SAM" id="MobiDB-lite"/>
    </source>
</evidence>
<organism evidence="2 3">
    <name type="scientific">Sinosporangium siamense</name>
    <dbReference type="NCBI Taxonomy" id="1367973"/>
    <lineage>
        <taxon>Bacteria</taxon>
        <taxon>Bacillati</taxon>
        <taxon>Actinomycetota</taxon>
        <taxon>Actinomycetes</taxon>
        <taxon>Streptosporangiales</taxon>
        <taxon>Streptosporangiaceae</taxon>
        <taxon>Sinosporangium</taxon>
    </lineage>
</organism>
<name>A0A919REK9_9ACTN</name>